<dbReference type="Proteomes" id="UP001519363">
    <property type="component" value="Unassembled WGS sequence"/>
</dbReference>
<comment type="similarity">
    <text evidence="3">Belongs to the lysine N(6)-hydroxylase/L-ornithine N(5)-oxygenase family.</text>
</comment>
<gene>
    <name evidence="16" type="ORF">JOF53_006701</name>
</gene>
<name>A0ABS5AMM1_9PSEU</name>
<evidence type="ECO:0000256" key="5">
    <source>
        <dbReference type="ARBA" id="ARBA00016406"/>
    </source>
</evidence>
<evidence type="ECO:0000313" key="17">
    <source>
        <dbReference type="Proteomes" id="UP001519363"/>
    </source>
</evidence>
<dbReference type="EMBL" id="JAGIOO010000001">
    <property type="protein sequence ID" value="MBP2477829.1"/>
    <property type="molecule type" value="Genomic_DNA"/>
</dbReference>
<evidence type="ECO:0000256" key="10">
    <source>
        <dbReference type="ARBA" id="ARBA00023033"/>
    </source>
</evidence>
<evidence type="ECO:0000256" key="7">
    <source>
        <dbReference type="ARBA" id="ARBA00022827"/>
    </source>
</evidence>
<dbReference type="SUPFAM" id="SSF51905">
    <property type="entry name" value="FAD/NAD(P)-binding domain"/>
    <property type="match status" value="1"/>
</dbReference>
<dbReference type="PANTHER" id="PTHR42802:SF1">
    <property type="entry name" value="L-ORNITHINE N(5)-MONOOXYGENASE"/>
    <property type="match status" value="1"/>
</dbReference>
<keyword evidence="10" id="KW-0503">Monooxygenase</keyword>
<dbReference type="Pfam" id="PF13434">
    <property type="entry name" value="Lys_Orn_oxgnase"/>
    <property type="match status" value="1"/>
</dbReference>
<organism evidence="16 17">
    <name type="scientific">Crossiella equi</name>
    <dbReference type="NCBI Taxonomy" id="130796"/>
    <lineage>
        <taxon>Bacteria</taxon>
        <taxon>Bacillati</taxon>
        <taxon>Actinomycetota</taxon>
        <taxon>Actinomycetes</taxon>
        <taxon>Pseudonocardiales</taxon>
        <taxon>Pseudonocardiaceae</taxon>
        <taxon>Crossiella</taxon>
    </lineage>
</organism>
<keyword evidence="17" id="KW-1185">Reference proteome</keyword>
<evidence type="ECO:0000256" key="12">
    <source>
        <dbReference type="ARBA" id="ARBA00031158"/>
    </source>
</evidence>
<evidence type="ECO:0000313" key="16">
    <source>
        <dbReference type="EMBL" id="MBP2477829.1"/>
    </source>
</evidence>
<dbReference type="PANTHER" id="PTHR42802">
    <property type="entry name" value="MONOOXYGENASE"/>
    <property type="match status" value="1"/>
</dbReference>
<comment type="cofactor">
    <cofactor evidence="1">
        <name>FAD</name>
        <dbReference type="ChEBI" id="CHEBI:57692"/>
    </cofactor>
</comment>
<protein>
    <recommendedName>
        <fullName evidence="5">L-lysine N6-monooxygenase MbtG</fullName>
        <ecNumber evidence="4">1.14.13.59</ecNumber>
    </recommendedName>
    <alternativeName>
        <fullName evidence="14">Lysine 6-N-hydroxylase</fullName>
    </alternativeName>
    <alternativeName>
        <fullName evidence="13">Lysine N6-hydroxylase</fullName>
    </alternativeName>
    <alternativeName>
        <fullName evidence="11">Lysine-N-oxygenase</fullName>
    </alternativeName>
    <alternativeName>
        <fullName evidence="12">Mycobactin synthase protein G</fullName>
    </alternativeName>
</protein>
<sequence>MTKRDNGSGFGNAPGPDPVRDLAGIGLGPFNLSLAALADAVPGLDAVFLDRQPEFRWHPGLLLEGARLQVPFLADLVTMVDPTSRWSFLNYLREHDRMFPFFFAERFHVPRTEYEHYCHWVAHSLPSCHFDAEVHELSWDAEREAFRVKHRGGEVLARNVVLGVGTEPRVPEAFRPLLGKRIRHAAEYLDAVPELTAAADVTVVGSGQSGAEVFLDLLRRQPETGGRVRWLTRNQFAPMEYSKIGLEHFTPDYTRYFRGLDQATRDRLVPAQWQLYKAVSAETLAEIQDLLYERTVGGREVAAELSPHVDVRGVARDGHRFRLTCHQVQQDRTYTLATDAVILATGYAAQVPGFLDPLRELVRWDGAGRYRVDDELRVELEPLVRGGLYVQNAETHTHGVGTPDLTLGAWRSATILNSVTGRPVHRLPPRTAFTTFGAP</sequence>
<evidence type="ECO:0000256" key="1">
    <source>
        <dbReference type="ARBA" id="ARBA00001974"/>
    </source>
</evidence>
<reference evidence="16 17" key="1">
    <citation type="submission" date="2021-03" db="EMBL/GenBank/DDBJ databases">
        <title>Sequencing the genomes of 1000 actinobacteria strains.</title>
        <authorList>
            <person name="Klenk H.-P."/>
        </authorList>
    </citation>
    <scope>NUCLEOTIDE SEQUENCE [LARGE SCALE GENOMIC DNA]</scope>
    <source>
        <strain evidence="16 17">DSM 44580</strain>
    </source>
</reference>
<keyword evidence="8" id="KW-0521">NADP</keyword>
<comment type="caution">
    <text evidence="16">The sequence shown here is derived from an EMBL/GenBank/DDBJ whole genome shotgun (WGS) entry which is preliminary data.</text>
</comment>
<keyword evidence="9 16" id="KW-0560">Oxidoreductase</keyword>
<evidence type="ECO:0000256" key="6">
    <source>
        <dbReference type="ARBA" id="ARBA00022630"/>
    </source>
</evidence>
<keyword evidence="6" id="KW-0285">Flavoprotein</keyword>
<keyword evidence="7" id="KW-0274">FAD</keyword>
<dbReference type="InterPro" id="IPR025700">
    <property type="entry name" value="Lys/Orn_oxygenase"/>
</dbReference>
<evidence type="ECO:0000256" key="14">
    <source>
        <dbReference type="ARBA" id="ARBA00032738"/>
    </source>
</evidence>
<proteinExistence type="inferred from homology"/>
<evidence type="ECO:0000256" key="8">
    <source>
        <dbReference type="ARBA" id="ARBA00022857"/>
    </source>
</evidence>
<comment type="catalytic activity">
    <reaction evidence="15">
        <text>L-lysine + NADPH + O2 = N(6)-hydroxy-L-lysine + NADP(+) + H2O</text>
        <dbReference type="Rhea" id="RHEA:23228"/>
        <dbReference type="ChEBI" id="CHEBI:15377"/>
        <dbReference type="ChEBI" id="CHEBI:15379"/>
        <dbReference type="ChEBI" id="CHEBI:32551"/>
        <dbReference type="ChEBI" id="CHEBI:57783"/>
        <dbReference type="ChEBI" id="CHEBI:57820"/>
        <dbReference type="ChEBI" id="CHEBI:58349"/>
        <dbReference type="EC" id="1.14.13.59"/>
    </reaction>
</comment>
<comment type="pathway">
    <text evidence="2">Siderophore biosynthesis.</text>
</comment>
<evidence type="ECO:0000256" key="4">
    <source>
        <dbReference type="ARBA" id="ARBA00013076"/>
    </source>
</evidence>
<accession>A0ABS5AMM1</accession>
<evidence type="ECO:0000256" key="9">
    <source>
        <dbReference type="ARBA" id="ARBA00023002"/>
    </source>
</evidence>
<evidence type="ECO:0000256" key="3">
    <source>
        <dbReference type="ARBA" id="ARBA00007588"/>
    </source>
</evidence>
<dbReference type="RefSeq" id="WP_209707483.1">
    <property type="nucleotide sequence ID" value="NZ_JAGIOO010000001.1"/>
</dbReference>
<evidence type="ECO:0000256" key="13">
    <source>
        <dbReference type="ARBA" id="ARBA00032493"/>
    </source>
</evidence>
<dbReference type="InterPro" id="IPR036188">
    <property type="entry name" value="FAD/NAD-bd_sf"/>
</dbReference>
<dbReference type="EC" id="1.14.13.59" evidence="4"/>
<evidence type="ECO:0000256" key="11">
    <source>
        <dbReference type="ARBA" id="ARBA00029939"/>
    </source>
</evidence>
<evidence type="ECO:0000256" key="2">
    <source>
        <dbReference type="ARBA" id="ARBA00004924"/>
    </source>
</evidence>
<evidence type="ECO:0000256" key="15">
    <source>
        <dbReference type="ARBA" id="ARBA00048407"/>
    </source>
</evidence>
<dbReference type="Gene3D" id="3.50.50.60">
    <property type="entry name" value="FAD/NAD(P)-binding domain"/>
    <property type="match status" value="1"/>
</dbReference>
<dbReference type="GO" id="GO:0047091">
    <property type="term" value="F:L-lysine 6-monooxygenase (NADPH) activity"/>
    <property type="evidence" value="ECO:0007669"/>
    <property type="project" value="UniProtKB-EC"/>
</dbReference>